<dbReference type="Proteomes" id="UP000834106">
    <property type="component" value="Chromosome 2"/>
</dbReference>
<dbReference type="PANTHER" id="PTHR36888:SF2">
    <property type="entry name" value="TETRATRICOPEPTIDE REPEAT (TPR)-LIKE SUPERFAMILY PROTEIN"/>
    <property type="match status" value="1"/>
</dbReference>
<feature type="region of interest" description="Disordered" evidence="1">
    <location>
        <begin position="1"/>
        <end position="63"/>
    </location>
</feature>
<evidence type="ECO:0000256" key="1">
    <source>
        <dbReference type="SAM" id="MobiDB-lite"/>
    </source>
</evidence>
<evidence type="ECO:0000313" key="3">
    <source>
        <dbReference type="Proteomes" id="UP000834106"/>
    </source>
</evidence>
<feature type="compositionally biased region" description="Basic and acidic residues" evidence="1">
    <location>
        <begin position="1"/>
        <end position="21"/>
    </location>
</feature>
<gene>
    <name evidence="2" type="ORF">FPE_LOCUS3943</name>
</gene>
<name>A0AAD1YTX6_9LAMI</name>
<proteinExistence type="predicted"/>
<keyword evidence="3" id="KW-1185">Reference proteome</keyword>
<dbReference type="EMBL" id="OU503037">
    <property type="protein sequence ID" value="CAI9756513.1"/>
    <property type="molecule type" value="Genomic_DNA"/>
</dbReference>
<organism evidence="2 3">
    <name type="scientific">Fraxinus pennsylvanica</name>
    <dbReference type="NCBI Taxonomy" id="56036"/>
    <lineage>
        <taxon>Eukaryota</taxon>
        <taxon>Viridiplantae</taxon>
        <taxon>Streptophyta</taxon>
        <taxon>Embryophyta</taxon>
        <taxon>Tracheophyta</taxon>
        <taxon>Spermatophyta</taxon>
        <taxon>Magnoliopsida</taxon>
        <taxon>eudicotyledons</taxon>
        <taxon>Gunneridae</taxon>
        <taxon>Pentapetalae</taxon>
        <taxon>asterids</taxon>
        <taxon>lamiids</taxon>
        <taxon>Lamiales</taxon>
        <taxon>Oleaceae</taxon>
        <taxon>Oleeae</taxon>
        <taxon>Fraxinus</taxon>
    </lineage>
</organism>
<sequence>MKETGKRELMDVEGNGQREENILAGSIKGSDLESGLNGNAEKSKREYQGSSFQDERSSFPTLGNGSPPLSSILACDLKFNRYIGEANIFMKEAKECLKQKIIDDGLAEKCTGAARDADKVFLAAIAMFMHLMHRARLRPRNSREKMKLPQQAKCLYEDSLHMDSGNALLQEALSSCVSELNYCYS</sequence>
<accession>A0AAD1YTX6</accession>
<feature type="compositionally biased region" description="Basic and acidic residues" evidence="1">
    <location>
        <begin position="41"/>
        <end position="57"/>
    </location>
</feature>
<protein>
    <submittedName>
        <fullName evidence="2">Uncharacterized protein</fullName>
    </submittedName>
</protein>
<evidence type="ECO:0000313" key="2">
    <source>
        <dbReference type="EMBL" id="CAI9756513.1"/>
    </source>
</evidence>
<dbReference type="PANTHER" id="PTHR36888">
    <property type="entry name" value="TETRATRICOPEPTIDE-LIKE HELICAL DOMAIN-CONTAINING PROTEIN-RELATED"/>
    <property type="match status" value="1"/>
</dbReference>
<reference evidence="2" key="1">
    <citation type="submission" date="2023-05" db="EMBL/GenBank/DDBJ databases">
        <authorList>
            <person name="Huff M."/>
        </authorList>
    </citation>
    <scope>NUCLEOTIDE SEQUENCE</scope>
</reference>
<dbReference type="AlphaFoldDB" id="A0AAD1YTX6"/>